<dbReference type="Gene3D" id="3.20.20.10">
    <property type="entry name" value="Alanine racemase"/>
    <property type="match status" value="1"/>
</dbReference>
<organism evidence="6 7">
    <name type="scientific">Potamilus streckersoni</name>
    <dbReference type="NCBI Taxonomy" id="2493646"/>
    <lineage>
        <taxon>Eukaryota</taxon>
        <taxon>Metazoa</taxon>
        <taxon>Spiralia</taxon>
        <taxon>Lophotrochozoa</taxon>
        <taxon>Mollusca</taxon>
        <taxon>Bivalvia</taxon>
        <taxon>Autobranchia</taxon>
        <taxon>Heteroconchia</taxon>
        <taxon>Palaeoheterodonta</taxon>
        <taxon>Unionida</taxon>
        <taxon>Unionoidea</taxon>
        <taxon>Unionidae</taxon>
        <taxon>Ambleminae</taxon>
        <taxon>Lampsilini</taxon>
        <taxon>Potamilus</taxon>
    </lineage>
</organism>
<keyword evidence="3" id="KW-0663">Pyridoxal phosphate</keyword>
<evidence type="ECO:0000256" key="2">
    <source>
        <dbReference type="ARBA" id="ARBA00008872"/>
    </source>
</evidence>
<dbReference type="GO" id="GO:0005737">
    <property type="term" value="C:cytoplasm"/>
    <property type="evidence" value="ECO:0007669"/>
    <property type="project" value="TreeGrafter"/>
</dbReference>
<dbReference type="AlphaFoldDB" id="A0AAE0S3A4"/>
<evidence type="ECO:0000313" key="7">
    <source>
        <dbReference type="Proteomes" id="UP001195483"/>
    </source>
</evidence>
<comment type="cofactor">
    <cofactor evidence="1">
        <name>pyridoxal 5'-phosphate</name>
        <dbReference type="ChEBI" id="CHEBI:597326"/>
    </cofactor>
</comment>
<dbReference type="EMBL" id="JAEAOA010000639">
    <property type="protein sequence ID" value="KAK3584394.1"/>
    <property type="molecule type" value="Genomic_DNA"/>
</dbReference>
<comment type="caution">
    <text evidence="6">The sequence shown here is derived from an EMBL/GenBank/DDBJ whole genome shotgun (WGS) entry which is preliminary data.</text>
</comment>
<dbReference type="PRINTS" id="PR01182">
    <property type="entry name" value="ORNDCRBXLASE"/>
</dbReference>
<name>A0AAE0S3A4_9BIVA</name>
<reference evidence="6" key="2">
    <citation type="journal article" date="2021" name="Genome Biol. Evol.">
        <title>Developing a high-quality reference genome for a parasitic bivalve with doubly uniparental inheritance (Bivalvia: Unionida).</title>
        <authorList>
            <person name="Smith C.H."/>
        </authorList>
    </citation>
    <scope>NUCLEOTIDE SEQUENCE</scope>
    <source>
        <strain evidence="6">CHS0354</strain>
        <tissue evidence="6">Mantle</tissue>
    </source>
</reference>
<proteinExistence type="inferred from homology"/>
<sequence>MKTYMSCFLFEGGARKTAEIMSILELDIRPSRIAFSNTIKPTSSLRYAAQNGVELMAFDNEEELHKIHSVHPKAK</sequence>
<evidence type="ECO:0000256" key="4">
    <source>
        <dbReference type="ARBA" id="ARBA00023239"/>
    </source>
</evidence>
<evidence type="ECO:0000256" key="1">
    <source>
        <dbReference type="ARBA" id="ARBA00001933"/>
    </source>
</evidence>
<dbReference type="Proteomes" id="UP001195483">
    <property type="component" value="Unassembled WGS sequence"/>
</dbReference>
<dbReference type="PANTHER" id="PTHR11482">
    <property type="entry name" value="ARGININE/DIAMINOPIMELATE/ORNITHINE DECARBOXYLASE"/>
    <property type="match status" value="1"/>
</dbReference>
<dbReference type="InterPro" id="IPR022644">
    <property type="entry name" value="De-COase2_N"/>
</dbReference>
<dbReference type="InterPro" id="IPR029066">
    <property type="entry name" value="PLP-binding_barrel"/>
</dbReference>
<evidence type="ECO:0000256" key="3">
    <source>
        <dbReference type="ARBA" id="ARBA00022898"/>
    </source>
</evidence>
<dbReference type="PANTHER" id="PTHR11482:SF6">
    <property type="entry name" value="ORNITHINE DECARBOXYLASE 1-RELATED"/>
    <property type="match status" value="1"/>
</dbReference>
<dbReference type="InterPro" id="IPR002433">
    <property type="entry name" value="Orn_de-COase"/>
</dbReference>
<evidence type="ECO:0000259" key="5">
    <source>
        <dbReference type="Pfam" id="PF02784"/>
    </source>
</evidence>
<gene>
    <name evidence="6" type="ORF">CHS0354_010169</name>
</gene>
<reference evidence="6" key="1">
    <citation type="journal article" date="2021" name="Genome Biol. Evol.">
        <title>A High-Quality Reference Genome for a Parasitic Bivalve with Doubly Uniparental Inheritance (Bivalvia: Unionida).</title>
        <authorList>
            <person name="Smith C.H."/>
        </authorList>
    </citation>
    <scope>NUCLEOTIDE SEQUENCE</scope>
    <source>
        <strain evidence="6">CHS0354</strain>
    </source>
</reference>
<dbReference type="Pfam" id="PF02784">
    <property type="entry name" value="Orn_Arg_deC_N"/>
    <property type="match status" value="1"/>
</dbReference>
<keyword evidence="4" id="KW-0456">Lyase</keyword>
<feature type="domain" description="Orn/DAP/Arg decarboxylase 2 N-terminal" evidence="5">
    <location>
        <begin position="18"/>
        <end position="75"/>
    </location>
</feature>
<dbReference type="GO" id="GO:0004586">
    <property type="term" value="F:ornithine decarboxylase activity"/>
    <property type="evidence" value="ECO:0007669"/>
    <property type="project" value="TreeGrafter"/>
</dbReference>
<evidence type="ECO:0000313" key="6">
    <source>
        <dbReference type="EMBL" id="KAK3584394.1"/>
    </source>
</evidence>
<accession>A0AAE0S3A4</accession>
<reference evidence="6" key="3">
    <citation type="submission" date="2023-05" db="EMBL/GenBank/DDBJ databases">
        <authorList>
            <person name="Smith C.H."/>
        </authorList>
    </citation>
    <scope>NUCLEOTIDE SEQUENCE</scope>
    <source>
        <strain evidence="6">CHS0354</strain>
        <tissue evidence="6">Mantle</tissue>
    </source>
</reference>
<comment type="similarity">
    <text evidence="2">Belongs to the Orn/Lys/Arg decarboxylase class-II family.</text>
</comment>
<dbReference type="SUPFAM" id="SSF51419">
    <property type="entry name" value="PLP-binding barrel"/>
    <property type="match status" value="1"/>
</dbReference>
<dbReference type="GO" id="GO:0033387">
    <property type="term" value="P:putrescine biosynthetic process from arginine, via ornithine"/>
    <property type="evidence" value="ECO:0007669"/>
    <property type="project" value="TreeGrafter"/>
</dbReference>
<keyword evidence="7" id="KW-1185">Reference proteome</keyword>
<protein>
    <recommendedName>
        <fullName evidence="5">Orn/DAP/Arg decarboxylase 2 N-terminal domain-containing protein</fullName>
    </recommendedName>
</protein>